<dbReference type="AlphaFoldDB" id="A0A1V9ZI67"/>
<protein>
    <recommendedName>
        <fullName evidence="1">AraC effector-binding domain-containing protein</fullName>
    </recommendedName>
</protein>
<dbReference type="EMBL" id="JNBR01000099">
    <property type="protein sequence ID" value="OQR97693.1"/>
    <property type="molecule type" value="Genomic_DNA"/>
</dbReference>
<dbReference type="STRING" id="1202772.A0A1V9ZI67"/>
<name>A0A1V9ZI67_ACHHY</name>
<keyword evidence="3" id="KW-1185">Reference proteome</keyword>
<dbReference type="InterPro" id="IPR011256">
    <property type="entry name" value="Reg_factor_effector_dom_sf"/>
</dbReference>
<dbReference type="InterPro" id="IPR029442">
    <property type="entry name" value="GyrI-like"/>
</dbReference>
<feature type="domain" description="AraC effector-binding" evidence="1">
    <location>
        <begin position="2"/>
        <end position="153"/>
    </location>
</feature>
<reference evidence="2 3" key="1">
    <citation type="journal article" date="2014" name="Genome Biol. Evol.">
        <title>The secreted proteins of Achlya hypogyna and Thraustotheca clavata identify the ancestral oomycete secretome and reveal gene acquisitions by horizontal gene transfer.</title>
        <authorList>
            <person name="Misner I."/>
            <person name="Blouin N."/>
            <person name="Leonard G."/>
            <person name="Richards T.A."/>
            <person name="Lane C.E."/>
        </authorList>
    </citation>
    <scope>NUCLEOTIDE SEQUENCE [LARGE SCALE GENOMIC DNA]</scope>
    <source>
        <strain evidence="2 3">ATCC 48635</strain>
    </source>
</reference>
<dbReference type="OrthoDB" id="58441at2759"/>
<gene>
    <name evidence="2" type="ORF">ACHHYP_10147</name>
</gene>
<dbReference type="Gene3D" id="3.20.80.10">
    <property type="entry name" value="Regulatory factor, effector binding domain"/>
    <property type="match status" value="1"/>
</dbReference>
<dbReference type="SMART" id="SM00871">
    <property type="entry name" value="AraC_E_bind"/>
    <property type="match status" value="1"/>
</dbReference>
<comment type="caution">
    <text evidence="2">The sequence shown here is derived from an EMBL/GenBank/DDBJ whole genome shotgun (WGS) entry which is preliminary data.</text>
</comment>
<evidence type="ECO:0000313" key="2">
    <source>
        <dbReference type="EMBL" id="OQR97693.1"/>
    </source>
</evidence>
<evidence type="ECO:0000259" key="1">
    <source>
        <dbReference type="SMART" id="SM00871"/>
    </source>
</evidence>
<evidence type="ECO:0000313" key="3">
    <source>
        <dbReference type="Proteomes" id="UP000243579"/>
    </source>
</evidence>
<dbReference type="Pfam" id="PF06445">
    <property type="entry name" value="GyrI-like"/>
    <property type="match status" value="1"/>
</dbReference>
<sequence>MTTVELRTVDPIRVALLRANLESYRDQRGLWGELMTFIIGQGVEPAGPTISLYYSMEPIDMAVCAPLRPTDNLKSHDRIAVTELESAFMAVYTHQGAMCDIASAYEALFPWVEASEYVQSGPIREVYVKVPMSADVESGDWDNVVVELHVPVKLKEIATDT</sequence>
<dbReference type="Proteomes" id="UP000243579">
    <property type="component" value="Unassembled WGS sequence"/>
</dbReference>
<organism evidence="2 3">
    <name type="scientific">Achlya hypogyna</name>
    <name type="common">Oomycete</name>
    <name type="synonym">Protoachlya hypogyna</name>
    <dbReference type="NCBI Taxonomy" id="1202772"/>
    <lineage>
        <taxon>Eukaryota</taxon>
        <taxon>Sar</taxon>
        <taxon>Stramenopiles</taxon>
        <taxon>Oomycota</taxon>
        <taxon>Saprolegniomycetes</taxon>
        <taxon>Saprolegniales</taxon>
        <taxon>Achlyaceae</taxon>
        <taxon>Achlya</taxon>
    </lineage>
</organism>
<dbReference type="InterPro" id="IPR010499">
    <property type="entry name" value="AraC_E-bd"/>
</dbReference>
<dbReference type="SUPFAM" id="SSF55136">
    <property type="entry name" value="Probable bacterial effector-binding domain"/>
    <property type="match status" value="1"/>
</dbReference>
<accession>A0A1V9ZI67</accession>
<proteinExistence type="predicted"/>